<keyword evidence="1" id="KW-0472">Membrane</keyword>
<evidence type="ECO:0000256" key="1">
    <source>
        <dbReference type="SAM" id="Phobius"/>
    </source>
</evidence>
<dbReference type="EMBL" id="CP036274">
    <property type="protein sequence ID" value="QDU28721.1"/>
    <property type="molecule type" value="Genomic_DNA"/>
</dbReference>
<keyword evidence="1" id="KW-1133">Transmembrane helix</keyword>
<gene>
    <name evidence="2" type="ORF">ETAA8_38260</name>
</gene>
<keyword evidence="3" id="KW-1185">Reference proteome</keyword>
<organism evidence="2 3">
    <name type="scientific">Anatilimnocola aggregata</name>
    <dbReference type="NCBI Taxonomy" id="2528021"/>
    <lineage>
        <taxon>Bacteria</taxon>
        <taxon>Pseudomonadati</taxon>
        <taxon>Planctomycetota</taxon>
        <taxon>Planctomycetia</taxon>
        <taxon>Pirellulales</taxon>
        <taxon>Pirellulaceae</taxon>
        <taxon>Anatilimnocola</taxon>
    </lineage>
</organism>
<keyword evidence="1" id="KW-0812">Transmembrane</keyword>
<proteinExistence type="predicted"/>
<evidence type="ECO:0000313" key="2">
    <source>
        <dbReference type="EMBL" id="QDU28721.1"/>
    </source>
</evidence>
<evidence type="ECO:0000313" key="3">
    <source>
        <dbReference type="Proteomes" id="UP000315017"/>
    </source>
</evidence>
<dbReference type="Proteomes" id="UP000315017">
    <property type="component" value="Chromosome"/>
</dbReference>
<feature type="transmembrane region" description="Helical" evidence="1">
    <location>
        <begin position="6"/>
        <end position="26"/>
    </location>
</feature>
<dbReference type="KEGG" id="aagg:ETAA8_38260"/>
<accession>A0A517YET5</accession>
<name>A0A517YET5_9BACT</name>
<protein>
    <submittedName>
        <fullName evidence="2">Uncharacterized protein</fullName>
    </submittedName>
</protein>
<sequence length="32" mass="3443">MGSKAIWAFFWVIGVPLPVLIVLYFLTGGGCS</sequence>
<dbReference type="AlphaFoldDB" id="A0A517YET5"/>
<reference evidence="2 3" key="1">
    <citation type="submission" date="2019-02" db="EMBL/GenBank/DDBJ databases">
        <title>Deep-cultivation of Planctomycetes and their phenomic and genomic characterization uncovers novel biology.</title>
        <authorList>
            <person name="Wiegand S."/>
            <person name="Jogler M."/>
            <person name="Boedeker C."/>
            <person name="Pinto D."/>
            <person name="Vollmers J."/>
            <person name="Rivas-Marin E."/>
            <person name="Kohn T."/>
            <person name="Peeters S.H."/>
            <person name="Heuer A."/>
            <person name="Rast P."/>
            <person name="Oberbeckmann S."/>
            <person name="Bunk B."/>
            <person name="Jeske O."/>
            <person name="Meyerdierks A."/>
            <person name="Storesund J.E."/>
            <person name="Kallscheuer N."/>
            <person name="Luecker S."/>
            <person name="Lage O.M."/>
            <person name="Pohl T."/>
            <person name="Merkel B.J."/>
            <person name="Hornburger P."/>
            <person name="Mueller R.-W."/>
            <person name="Bruemmer F."/>
            <person name="Labrenz M."/>
            <person name="Spormann A.M."/>
            <person name="Op den Camp H."/>
            <person name="Overmann J."/>
            <person name="Amann R."/>
            <person name="Jetten M.S.M."/>
            <person name="Mascher T."/>
            <person name="Medema M.H."/>
            <person name="Devos D.P."/>
            <person name="Kaster A.-K."/>
            <person name="Ovreas L."/>
            <person name="Rohde M."/>
            <person name="Galperin M.Y."/>
            <person name="Jogler C."/>
        </authorList>
    </citation>
    <scope>NUCLEOTIDE SEQUENCE [LARGE SCALE GENOMIC DNA]</scope>
    <source>
        <strain evidence="2 3">ETA_A8</strain>
    </source>
</reference>
<dbReference type="PROSITE" id="PS51257">
    <property type="entry name" value="PROKAR_LIPOPROTEIN"/>
    <property type="match status" value="1"/>
</dbReference>